<comment type="caution">
    <text evidence="5">The sequence shown here is derived from an EMBL/GenBank/DDBJ whole genome shotgun (WGS) entry which is preliminary data.</text>
</comment>
<evidence type="ECO:0000256" key="3">
    <source>
        <dbReference type="ARBA" id="ARBA00022839"/>
    </source>
</evidence>
<dbReference type="GO" id="GO:0000175">
    <property type="term" value="F:3'-5'-RNA exonuclease activity"/>
    <property type="evidence" value="ECO:0007669"/>
    <property type="project" value="InterPro"/>
</dbReference>
<sequence>MASKGNKALQKLSGNSLSTKELASLEKVDEDFVSQVDDAVPIGTCLMLFGRWLQETKDAKSIKFPCDLVQKKGQEQTMKIADKLCTFVTWSDWDLGNCLKNECYRKQLRMPQPMRSWIDLRATYKNFYSRKPQGLAGALQDLGIQFTGREHSGLDDARNTARLAWRMISDGCLMQITKSLDGVEEKLWGDFLKTLHSGQCDKSARVVAYRSDNNPIFESLNFSTPRTRISSKPGADEIAEGKRKSTALETFCSNAKIRKIKQKLPDRRASVLVNNRQERIVRENKTPQVNENAIVTRVSGTAMACSALSNAYNEQDKMANEKMASQDFGCVVSTNNTITSLLSPITSLTKGSKDIYVSHLKGETFKSCTSGFKIRSGLVKQSGLPQSKPAFVKS</sequence>
<keyword evidence="6" id="KW-1185">Reference proteome</keyword>
<dbReference type="GO" id="GO:0003676">
    <property type="term" value="F:nucleic acid binding"/>
    <property type="evidence" value="ECO:0007669"/>
    <property type="project" value="InterPro"/>
</dbReference>
<dbReference type="InterPro" id="IPR013520">
    <property type="entry name" value="Ribonucl_H"/>
</dbReference>
<evidence type="ECO:0000313" key="6">
    <source>
        <dbReference type="Proteomes" id="UP001249851"/>
    </source>
</evidence>
<name>A0AAD9R1U0_ACRCE</name>
<proteinExistence type="predicted"/>
<organism evidence="5 6">
    <name type="scientific">Acropora cervicornis</name>
    <name type="common">Staghorn coral</name>
    <dbReference type="NCBI Taxonomy" id="6130"/>
    <lineage>
        <taxon>Eukaryota</taxon>
        <taxon>Metazoa</taxon>
        <taxon>Cnidaria</taxon>
        <taxon>Anthozoa</taxon>
        <taxon>Hexacorallia</taxon>
        <taxon>Scleractinia</taxon>
        <taxon>Astrocoeniina</taxon>
        <taxon>Acroporidae</taxon>
        <taxon>Acropora</taxon>
    </lineage>
</organism>
<evidence type="ECO:0000259" key="4">
    <source>
        <dbReference type="Pfam" id="PF00929"/>
    </source>
</evidence>
<evidence type="ECO:0000313" key="5">
    <source>
        <dbReference type="EMBL" id="KAK2571589.1"/>
    </source>
</evidence>
<dbReference type="InterPro" id="IPR036397">
    <property type="entry name" value="RNaseH_sf"/>
</dbReference>
<dbReference type="AlphaFoldDB" id="A0AAD9R1U0"/>
<protein>
    <submittedName>
        <fullName evidence="5">ERI1 exoribonuclease 2</fullName>
    </submittedName>
</protein>
<dbReference type="SUPFAM" id="SSF53098">
    <property type="entry name" value="Ribonuclease H-like"/>
    <property type="match status" value="1"/>
</dbReference>
<gene>
    <name evidence="5" type="ORF">P5673_002949</name>
</gene>
<keyword evidence="1" id="KW-0540">Nuclease</keyword>
<feature type="domain" description="Exonuclease" evidence="4">
    <location>
        <begin position="31"/>
        <end position="163"/>
    </location>
</feature>
<keyword evidence="3" id="KW-0269">Exonuclease</keyword>
<dbReference type="CDD" id="cd06133">
    <property type="entry name" value="ERI-1_3'hExo_like"/>
    <property type="match status" value="1"/>
</dbReference>
<dbReference type="Pfam" id="PF00929">
    <property type="entry name" value="RNase_T"/>
    <property type="match status" value="1"/>
</dbReference>
<dbReference type="PANTHER" id="PTHR23044:SF61">
    <property type="entry name" value="3'-5' EXORIBONUCLEASE 1-RELATED"/>
    <property type="match status" value="1"/>
</dbReference>
<reference evidence="5" key="2">
    <citation type="journal article" date="2023" name="Science">
        <title>Genomic signatures of disease resistance in endangered staghorn corals.</title>
        <authorList>
            <person name="Vollmer S.V."/>
            <person name="Selwyn J.D."/>
            <person name="Despard B.A."/>
            <person name="Roesel C.L."/>
        </authorList>
    </citation>
    <scope>NUCLEOTIDE SEQUENCE</scope>
    <source>
        <strain evidence="5">K2</strain>
    </source>
</reference>
<dbReference type="Proteomes" id="UP001249851">
    <property type="component" value="Unassembled WGS sequence"/>
</dbReference>
<accession>A0AAD9R1U0</accession>
<evidence type="ECO:0000256" key="2">
    <source>
        <dbReference type="ARBA" id="ARBA00022801"/>
    </source>
</evidence>
<dbReference type="InterPro" id="IPR051274">
    <property type="entry name" value="3-5_Exoribonuclease"/>
</dbReference>
<dbReference type="EMBL" id="JARQWQ010000005">
    <property type="protein sequence ID" value="KAK2571589.1"/>
    <property type="molecule type" value="Genomic_DNA"/>
</dbReference>
<keyword evidence="2" id="KW-0378">Hydrolase</keyword>
<dbReference type="Gene3D" id="3.30.420.10">
    <property type="entry name" value="Ribonuclease H-like superfamily/Ribonuclease H"/>
    <property type="match status" value="1"/>
</dbReference>
<reference evidence="5" key="1">
    <citation type="journal article" date="2023" name="G3 (Bethesda)">
        <title>Whole genome assembly and annotation of the endangered Caribbean coral Acropora cervicornis.</title>
        <authorList>
            <person name="Selwyn J.D."/>
            <person name="Vollmer S.V."/>
        </authorList>
    </citation>
    <scope>NUCLEOTIDE SEQUENCE</scope>
    <source>
        <strain evidence="5">K2</strain>
    </source>
</reference>
<dbReference type="PANTHER" id="PTHR23044">
    <property type="entry name" value="3'-5' EXONUCLEASE ERI1-RELATED"/>
    <property type="match status" value="1"/>
</dbReference>
<dbReference type="InterPro" id="IPR012337">
    <property type="entry name" value="RNaseH-like_sf"/>
</dbReference>
<evidence type="ECO:0000256" key="1">
    <source>
        <dbReference type="ARBA" id="ARBA00022722"/>
    </source>
</evidence>
<dbReference type="InterPro" id="IPR047201">
    <property type="entry name" value="ERI-1_3'hExo-like"/>
</dbReference>